<evidence type="ECO:0000256" key="5">
    <source>
        <dbReference type="PROSITE-ProRule" id="PRU01248"/>
    </source>
</evidence>
<organism evidence="8 9">
    <name type="scientific">Solibacillus silvestris (strain StLB046)</name>
    <name type="common">Bacillus silvestris</name>
    <dbReference type="NCBI Taxonomy" id="1002809"/>
    <lineage>
        <taxon>Bacteria</taxon>
        <taxon>Bacillati</taxon>
        <taxon>Bacillota</taxon>
        <taxon>Bacilli</taxon>
        <taxon>Bacillales</taxon>
        <taxon>Caryophanaceae</taxon>
        <taxon>Solibacillus</taxon>
    </lineage>
</organism>
<feature type="domain" description="Tyr recombinase" evidence="6">
    <location>
        <begin position="165"/>
        <end position="369"/>
    </location>
</feature>
<dbReference type="GO" id="GO:0006310">
    <property type="term" value="P:DNA recombination"/>
    <property type="evidence" value="ECO:0007669"/>
    <property type="project" value="UniProtKB-KW"/>
</dbReference>
<dbReference type="PROSITE" id="PS51898">
    <property type="entry name" value="TYR_RECOMBINASE"/>
    <property type="match status" value="1"/>
</dbReference>
<evidence type="ECO:0000256" key="1">
    <source>
        <dbReference type="ARBA" id="ARBA00008857"/>
    </source>
</evidence>
<feature type="domain" description="Core-binding (CB)" evidence="7">
    <location>
        <begin position="62"/>
        <end position="142"/>
    </location>
</feature>
<dbReference type="AlphaFoldDB" id="F2FA29"/>
<dbReference type="Proteomes" id="UP000006691">
    <property type="component" value="Chromosome"/>
</dbReference>
<dbReference type="GO" id="GO:0003677">
    <property type="term" value="F:DNA binding"/>
    <property type="evidence" value="ECO:0007669"/>
    <property type="project" value="UniProtKB-UniRule"/>
</dbReference>
<comment type="similarity">
    <text evidence="1">Belongs to the 'phage' integrase family.</text>
</comment>
<keyword evidence="9" id="KW-1185">Reference proteome</keyword>
<dbReference type="InterPro" id="IPR044068">
    <property type="entry name" value="CB"/>
</dbReference>
<gene>
    <name evidence="8" type="ordered locus">SSIL_1272</name>
</gene>
<dbReference type="PROSITE" id="PS51900">
    <property type="entry name" value="CB"/>
    <property type="match status" value="1"/>
</dbReference>
<dbReference type="InterPro" id="IPR010998">
    <property type="entry name" value="Integrase_recombinase_N"/>
</dbReference>
<keyword evidence="4" id="KW-0233">DNA recombination</keyword>
<dbReference type="eggNOG" id="COG0582">
    <property type="taxonomic scope" value="Bacteria"/>
</dbReference>
<dbReference type="Gene3D" id="1.10.443.10">
    <property type="entry name" value="Intergrase catalytic core"/>
    <property type="match status" value="1"/>
</dbReference>
<keyword evidence="2" id="KW-0229">DNA integration</keyword>
<dbReference type="InterPro" id="IPR002104">
    <property type="entry name" value="Integrase_catalytic"/>
</dbReference>
<dbReference type="Pfam" id="PF00589">
    <property type="entry name" value="Phage_integrase"/>
    <property type="match status" value="1"/>
</dbReference>
<evidence type="ECO:0000259" key="6">
    <source>
        <dbReference type="PROSITE" id="PS51898"/>
    </source>
</evidence>
<dbReference type="PATRIC" id="fig|1002809.3.peg.1284"/>
<dbReference type="Gene3D" id="1.10.150.130">
    <property type="match status" value="1"/>
</dbReference>
<dbReference type="InterPro" id="IPR004107">
    <property type="entry name" value="Integrase_SAM-like_N"/>
</dbReference>
<evidence type="ECO:0000313" key="8">
    <source>
        <dbReference type="EMBL" id="BAK15695.1"/>
    </source>
</evidence>
<evidence type="ECO:0000313" key="9">
    <source>
        <dbReference type="Proteomes" id="UP000006691"/>
    </source>
</evidence>
<dbReference type="STRING" id="1002809.SSIL_1272"/>
<sequence length="380" mass="44133">MLMASFQKRGQSWQYTVSYKDKDGKHKTLRKSGFKTKTEAKNAATLVETEILEGNIAILKKQPFHAYFHRWYTTFKKDYSKTTIAAYKATESKIANFFGDKAIHNITRFEYQEFISKLGESLNHGTVSKTHKHIRACVTDALEDDLLKKDFTRKVIVSGIAPKKHEEKFINYSDSQKLLKYLVDNIELGLENYMLILALTTGMRYAEILALQWTDFDFINGCITVNKQLEYKHQELTTNVLKNASKFSLYKVSRTITLDKFTLELFEDLKNNESYIIDNHLNIIFYKNDIGKIITNDRINDVLRSILKRLNISPVISFHGLRHTHASILLYQRVSIVYISERLGHNNLDTTIGTYSHLVSELREEDSNKTKSIFKQLFIN</sequence>
<proteinExistence type="inferred from homology"/>
<dbReference type="InterPro" id="IPR028259">
    <property type="entry name" value="AP2-like_int_N"/>
</dbReference>
<dbReference type="SUPFAM" id="SSF56349">
    <property type="entry name" value="DNA breaking-rejoining enzymes"/>
    <property type="match status" value="1"/>
</dbReference>
<evidence type="ECO:0000259" key="7">
    <source>
        <dbReference type="PROSITE" id="PS51900"/>
    </source>
</evidence>
<evidence type="ECO:0000256" key="2">
    <source>
        <dbReference type="ARBA" id="ARBA00022908"/>
    </source>
</evidence>
<dbReference type="PANTHER" id="PTHR30349">
    <property type="entry name" value="PHAGE INTEGRASE-RELATED"/>
    <property type="match status" value="1"/>
</dbReference>
<protein>
    <submittedName>
        <fullName evidence="8">Integrase</fullName>
    </submittedName>
</protein>
<dbReference type="GO" id="GO:0015074">
    <property type="term" value="P:DNA integration"/>
    <property type="evidence" value="ECO:0007669"/>
    <property type="project" value="UniProtKB-KW"/>
</dbReference>
<name>F2FA29_SOLSS</name>
<dbReference type="KEGG" id="siv:SSIL_1272"/>
<dbReference type="PANTHER" id="PTHR30349:SF64">
    <property type="entry name" value="PROPHAGE INTEGRASE INTD-RELATED"/>
    <property type="match status" value="1"/>
</dbReference>
<dbReference type="Pfam" id="PF14659">
    <property type="entry name" value="Phage_int_SAM_3"/>
    <property type="match status" value="1"/>
</dbReference>
<reference evidence="9" key="1">
    <citation type="submission" date="2011-04" db="EMBL/GenBank/DDBJ databases">
        <title>Genome sequence of Solibacillus silvestris StLB046.</title>
        <authorList>
            <person name="Morohoshi T."/>
            <person name="Someya N."/>
            <person name="Ikeda T."/>
        </authorList>
    </citation>
    <scope>NUCLEOTIDE SEQUENCE [LARGE SCALE GENOMIC DNA]</scope>
    <source>
        <strain evidence="9">StLB046</strain>
    </source>
</reference>
<reference evidence="8 9" key="2">
    <citation type="journal article" date="2012" name="J. Biosci. Bioeng.">
        <title>Complete genome sequence and characterization of the N-acylhomoserine lactone-degrading gene of the potato leaf-associated Solibacillus silvestris.</title>
        <authorList>
            <person name="Morohoshi T."/>
            <person name="Tominaga Y."/>
            <person name="Someya N."/>
            <person name="Ikeda T."/>
        </authorList>
    </citation>
    <scope>NUCLEOTIDE SEQUENCE [LARGE SCALE GENOMIC DNA]</scope>
    <source>
        <strain evidence="8 9">StLB046</strain>
    </source>
</reference>
<accession>F2FA29</accession>
<dbReference type="Pfam" id="PF14657">
    <property type="entry name" value="Arm-DNA-bind_4"/>
    <property type="match status" value="1"/>
</dbReference>
<evidence type="ECO:0000256" key="4">
    <source>
        <dbReference type="ARBA" id="ARBA00023172"/>
    </source>
</evidence>
<dbReference type="InterPro" id="IPR013762">
    <property type="entry name" value="Integrase-like_cat_sf"/>
</dbReference>
<dbReference type="InterPro" id="IPR011010">
    <property type="entry name" value="DNA_brk_join_enz"/>
</dbReference>
<dbReference type="InterPro" id="IPR050090">
    <property type="entry name" value="Tyrosine_recombinase_XerCD"/>
</dbReference>
<dbReference type="HOGENOM" id="CLU_027562_17_6_9"/>
<dbReference type="EMBL" id="AP012157">
    <property type="protein sequence ID" value="BAK15695.1"/>
    <property type="molecule type" value="Genomic_DNA"/>
</dbReference>
<dbReference type="CDD" id="cd01189">
    <property type="entry name" value="INT_ICEBs1_C_like"/>
    <property type="match status" value="1"/>
</dbReference>
<keyword evidence="3 5" id="KW-0238">DNA-binding</keyword>
<evidence type="ECO:0000256" key="3">
    <source>
        <dbReference type="ARBA" id="ARBA00023125"/>
    </source>
</evidence>